<evidence type="ECO:0000313" key="7">
    <source>
        <dbReference type="Proteomes" id="UP000466681"/>
    </source>
</evidence>
<sequence length="421" mass="45565">MKLLILHRVPYSFIEYHRVIDHGLHDVVYVGTRAQLTTIPSDLRCKRVERPGQAGLVEEVLTLFSPDDHIDRVISVSQYEAMEAAQIRRALGVEGDMPEQVHMVNDKVAMKAAVAAAALRVPRFVGCSEALTSSSADLAAWAGKTVLKPVDGTASKDVLVFSTYADAISAVANNSTGLEALDPGRFQLEEYVEGPIFHFDGLMLAGEPVAIVANKYLGTCLEFAQGVPQGSMQLDDDGGRCRVALDYLRAVGIRNGPFHLEMIEAIDGMVFLEVAARAGGGGIKDTFRMATGIDMVAAALAISLDRSPRDVNPLKQWFEKRSGSRTYGDFMFPGHLLQSRHCAIEGSEKFRGHPDVLKWKELEAGTSLPNTVSYFDFELPVCGIVAGNSSSEVEALLREILTTVRVIPSGGPIPCGTTSMA</sequence>
<dbReference type="EMBL" id="AP022560">
    <property type="protein sequence ID" value="BBX03933.1"/>
    <property type="molecule type" value="Genomic_DNA"/>
</dbReference>
<gene>
    <name evidence="6" type="ORF">MMOR_48690</name>
</gene>
<keyword evidence="7" id="KW-1185">Reference proteome</keyword>
<dbReference type="PROSITE" id="PS50975">
    <property type="entry name" value="ATP_GRASP"/>
    <property type="match status" value="1"/>
</dbReference>
<evidence type="ECO:0000313" key="6">
    <source>
        <dbReference type="EMBL" id="BBX03933.1"/>
    </source>
</evidence>
<name>A0AAD1M8B5_9MYCO</name>
<dbReference type="RefSeq" id="WP_083149307.1">
    <property type="nucleotide sequence ID" value="NZ_AP022560.1"/>
</dbReference>
<dbReference type="Proteomes" id="UP000466681">
    <property type="component" value="Chromosome"/>
</dbReference>
<dbReference type="GO" id="GO:0005524">
    <property type="term" value="F:ATP binding"/>
    <property type="evidence" value="ECO:0007669"/>
    <property type="project" value="UniProtKB-UniRule"/>
</dbReference>
<dbReference type="GO" id="GO:0046872">
    <property type="term" value="F:metal ion binding"/>
    <property type="evidence" value="ECO:0007669"/>
    <property type="project" value="InterPro"/>
</dbReference>
<accession>A0AAD1M8B5</accession>
<evidence type="ECO:0000259" key="5">
    <source>
        <dbReference type="PROSITE" id="PS50975"/>
    </source>
</evidence>
<evidence type="ECO:0000256" key="2">
    <source>
        <dbReference type="ARBA" id="ARBA00022741"/>
    </source>
</evidence>
<dbReference type="InterPro" id="IPR052032">
    <property type="entry name" value="ATP-dep_AA_Ligase"/>
</dbReference>
<dbReference type="SUPFAM" id="SSF56059">
    <property type="entry name" value="Glutathione synthetase ATP-binding domain-like"/>
    <property type="match status" value="1"/>
</dbReference>
<organism evidence="6 7">
    <name type="scientific">Mycolicibacterium moriokaense</name>
    <dbReference type="NCBI Taxonomy" id="39691"/>
    <lineage>
        <taxon>Bacteria</taxon>
        <taxon>Bacillati</taxon>
        <taxon>Actinomycetota</taxon>
        <taxon>Actinomycetes</taxon>
        <taxon>Mycobacteriales</taxon>
        <taxon>Mycobacteriaceae</taxon>
        <taxon>Mycolicibacterium</taxon>
    </lineage>
</organism>
<dbReference type="PANTHER" id="PTHR43585:SF2">
    <property type="entry name" value="ATP-GRASP ENZYME FSQD"/>
    <property type="match status" value="1"/>
</dbReference>
<proteinExistence type="predicted"/>
<keyword evidence="2 4" id="KW-0547">Nucleotide-binding</keyword>
<dbReference type="AlphaFoldDB" id="A0AAD1M8B5"/>
<dbReference type="GO" id="GO:0016874">
    <property type="term" value="F:ligase activity"/>
    <property type="evidence" value="ECO:0007669"/>
    <property type="project" value="UniProtKB-KW"/>
</dbReference>
<reference evidence="6 7" key="1">
    <citation type="journal article" date="2019" name="Emerg. Microbes Infect.">
        <title>Comprehensive subspecies identification of 175 nontuberculous mycobacteria species based on 7547 genomic profiles.</title>
        <authorList>
            <person name="Matsumoto Y."/>
            <person name="Kinjo T."/>
            <person name="Motooka D."/>
            <person name="Nabeya D."/>
            <person name="Jung N."/>
            <person name="Uechi K."/>
            <person name="Horii T."/>
            <person name="Iida T."/>
            <person name="Fujita J."/>
            <person name="Nakamura S."/>
        </authorList>
    </citation>
    <scope>NUCLEOTIDE SEQUENCE [LARGE SCALE GENOMIC DNA]</scope>
    <source>
        <strain evidence="6 7">JCM 6375</strain>
    </source>
</reference>
<dbReference type="Gene3D" id="3.30.470.20">
    <property type="entry name" value="ATP-grasp fold, B domain"/>
    <property type="match status" value="1"/>
</dbReference>
<dbReference type="InterPro" id="IPR011761">
    <property type="entry name" value="ATP-grasp"/>
</dbReference>
<protein>
    <recommendedName>
        <fullName evidence="5">ATP-grasp domain-containing protein</fullName>
    </recommendedName>
</protein>
<keyword evidence="1" id="KW-0436">Ligase</keyword>
<keyword evidence="3 4" id="KW-0067">ATP-binding</keyword>
<dbReference type="KEGG" id="mmor:MMOR_48690"/>
<evidence type="ECO:0000256" key="3">
    <source>
        <dbReference type="ARBA" id="ARBA00022840"/>
    </source>
</evidence>
<feature type="domain" description="ATP-grasp" evidence="5">
    <location>
        <begin position="111"/>
        <end position="304"/>
    </location>
</feature>
<dbReference type="PANTHER" id="PTHR43585">
    <property type="entry name" value="FUMIPYRROLE BIOSYNTHESIS PROTEIN C"/>
    <property type="match status" value="1"/>
</dbReference>
<evidence type="ECO:0000256" key="4">
    <source>
        <dbReference type="PROSITE-ProRule" id="PRU00409"/>
    </source>
</evidence>
<evidence type="ECO:0000256" key="1">
    <source>
        <dbReference type="ARBA" id="ARBA00022598"/>
    </source>
</evidence>